<name>A0A6L2K472_TANCI</name>
<gene>
    <name evidence="2" type="ORF">Tci_016189</name>
</gene>
<keyword evidence="2" id="KW-0808">Transferase</keyword>
<feature type="domain" description="Integrase catalytic" evidence="1">
    <location>
        <begin position="155"/>
        <end position="260"/>
    </location>
</feature>
<dbReference type="InterPro" id="IPR001584">
    <property type="entry name" value="Integrase_cat-core"/>
</dbReference>
<keyword evidence="2" id="KW-0548">Nucleotidyltransferase</keyword>
<dbReference type="Gene3D" id="3.30.420.10">
    <property type="entry name" value="Ribonuclease H-like superfamily/Ribonuclease H"/>
    <property type="match status" value="1"/>
</dbReference>
<evidence type="ECO:0000259" key="1">
    <source>
        <dbReference type="PROSITE" id="PS50994"/>
    </source>
</evidence>
<dbReference type="SUPFAM" id="SSF53098">
    <property type="entry name" value="Ribonuclease H-like"/>
    <property type="match status" value="1"/>
</dbReference>
<dbReference type="GO" id="GO:0003676">
    <property type="term" value="F:nucleic acid binding"/>
    <property type="evidence" value="ECO:0007669"/>
    <property type="project" value="InterPro"/>
</dbReference>
<dbReference type="InterPro" id="IPR036397">
    <property type="entry name" value="RNaseH_sf"/>
</dbReference>
<dbReference type="PANTHER" id="PTHR46148">
    <property type="entry name" value="CHROMO DOMAIN-CONTAINING PROTEIN"/>
    <property type="match status" value="1"/>
</dbReference>
<dbReference type="GO" id="GO:0015074">
    <property type="term" value="P:DNA integration"/>
    <property type="evidence" value="ECO:0007669"/>
    <property type="project" value="InterPro"/>
</dbReference>
<dbReference type="AlphaFoldDB" id="A0A6L2K472"/>
<dbReference type="InterPro" id="IPR012337">
    <property type="entry name" value="RNaseH-like_sf"/>
</dbReference>
<dbReference type="PROSITE" id="PS50994">
    <property type="entry name" value="INTEGRASE"/>
    <property type="match status" value="1"/>
</dbReference>
<comment type="caution">
    <text evidence="2">The sequence shown here is derived from an EMBL/GenBank/DDBJ whole genome shotgun (WGS) entry which is preliminary data.</text>
</comment>
<reference evidence="2" key="1">
    <citation type="journal article" date="2019" name="Sci. Rep.">
        <title>Draft genome of Tanacetum cinerariifolium, the natural source of mosquito coil.</title>
        <authorList>
            <person name="Yamashiro T."/>
            <person name="Shiraishi A."/>
            <person name="Satake H."/>
            <person name="Nakayama K."/>
        </authorList>
    </citation>
    <scope>NUCLEOTIDE SEQUENCE</scope>
</reference>
<dbReference type="GO" id="GO:0003964">
    <property type="term" value="F:RNA-directed DNA polymerase activity"/>
    <property type="evidence" value="ECO:0007669"/>
    <property type="project" value="UniProtKB-KW"/>
</dbReference>
<sequence>MGDENPIHTLGDCSKPSHEGYRNTIKLPVGNNVVPLRSDTIRLVQNACSFHGLRFEDPNQQLKDFLKLVDLLDFDEDLALYDNESWNNPRDFAKVVKAIALPQVLPSTFDCRLIGLENQVQRLMEAHLALRQPTQVNKINTSFKIYNGPHDTQYCMENPKQAIVDYASSRIDEAGGYDTIWVIVDRLTKSAIFLPMKETGPMEKLARMYLKEVVTRHGIPVLIVFNYNGRFTSSFWRSLQKALGTTLAMSTAYHPETDGQRVEHFGKRGKLNPRYVGPFKVLAKVGAVAHKLELPHELSTIHYTFHVSNLKKCYIDELLAVLLDGLHIDDKLHFVEESVEIMDREVNRLKQIRIQIIKVRWNSRRDPKFTWEREDQFQKKYPHLFTKTASSSSAAS</sequence>
<organism evidence="2">
    <name type="scientific">Tanacetum cinerariifolium</name>
    <name type="common">Dalmatian daisy</name>
    <name type="synonym">Chrysanthemum cinerariifolium</name>
    <dbReference type="NCBI Taxonomy" id="118510"/>
    <lineage>
        <taxon>Eukaryota</taxon>
        <taxon>Viridiplantae</taxon>
        <taxon>Streptophyta</taxon>
        <taxon>Embryophyta</taxon>
        <taxon>Tracheophyta</taxon>
        <taxon>Spermatophyta</taxon>
        <taxon>Magnoliopsida</taxon>
        <taxon>eudicotyledons</taxon>
        <taxon>Gunneridae</taxon>
        <taxon>Pentapetalae</taxon>
        <taxon>asterids</taxon>
        <taxon>campanulids</taxon>
        <taxon>Asterales</taxon>
        <taxon>Asteraceae</taxon>
        <taxon>Asteroideae</taxon>
        <taxon>Anthemideae</taxon>
        <taxon>Anthemidinae</taxon>
        <taxon>Tanacetum</taxon>
    </lineage>
</organism>
<keyword evidence="2" id="KW-0695">RNA-directed DNA polymerase</keyword>
<dbReference type="EMBL" id="BKCJ010001814">
    <property type="protein sequence ID" value="GEU44211.1"/>
    <property type="molecule type" value="Genomic_DNA"/>
</dbReference>
<evidence type="ECO:0000313" key="2">
    <source>
        <dbReference type="EMBL" id="GEU44211.1"/>
    </source>
</evidence>
<protein>
    <submittedName>
        <fullName evidence="2">Putative reverse transcriptase domain-containing protein</fullName>
    </submittedName>
</protein>
<accession>A0A6L2K472</accession>
<dbReference type="PANTHER" id="PTHR46148:SF59">
    <property type="entry name" value="NUCLEOTIDYLTRANSFERASE, RIBONUCLEASE H"/>
    <property type="match status" value="1"/>
</dbReference>
<dbReference type="Pfam" id="PF24626">
    <property type="entry name" value="SH3_Tf2-1"/>
    <property type="match status" value="1"/>
</dbReference>
<dbReference type="InterPro" id="IPR056924">
    <property type="entry name" value="SH3_Tf2-1"/>
</dbReference>
<proteinExistence type="predicted"/>